<reference evidence="1 2" key="1">
    <citation type="journal article" date="2012" name="J. Bacteriol.">
        <title>Genome sequence of proteorhodopsin-containing sea ice bacterium Glaciecola punicea ACAM 611T.</title>
        <authorList>
            <person name="Qin Q.-L."/>
            <person name="Xie B.-B."/>
            <person name="Shu Y.-L."/>
            <person name="Rong J.-C."/>
            <person name="Zhao D.-L."/>
            <person name="Zhang X.-Y."/>
            <person name="Chen X.-L."/>
            <person name="Zhou B.-C."/>
            <person name="Zhanga Y.-Z."/>
        </authorList>
    </citation>
    <scope>NUCLEOTIDE SEQUENCE [LARGE SCALE GENOMIC DNA]</scope>
    <source>
        <strain evidence="1 2">ACAM 611</strain>
    </source>
</reference>
<name>H5TF64_9ALTE</name>
<keyword evidence="2" id="KW-1185">Reference proteome</keyword>
<dbReference type="AlphaFoldDB" id="H5TF64"/>
<organism evidence="1 2">
    <name type="scientific">Glaciecola punicea ACAM 611</name>
    <dbReference type="NCBI Taxonomy" id="1121923"/>
    <lineage>
        <taxon>Bacteria</taxon>
        <taxon>Pseudomonadati</taxon>
        <taxon>Pseudomonadota</taxon>
        <taxon>Gammaproteobacteria</taxon>
        <taxon>Alteromonadales</taxon>
        <taxon>Alteromonadaceae</taxon>
        <taxon>Glaciecola</taxon>
    </lineage>
</organism>
<gene>
    <name evidence="1" type="ORF">GPUN_2877</name>
</gene>
<dbReference type="eggNOG" id="COG0707">
    <property type="taxonomic scope" value="Bacteria"/>
</dbReference>
<dbReference type="InterPro" id="IPR013969">
    <property type="entry name" value="Oligosacch_biosynth_Alg14"/>
</dbReference>
<dbReference type="GO" id="GO:0006488">
    <property type="term" value="P:dolichol-linked oligosaccharide biosynthetic process"/>
    <property type="evidence" value="ECO:0007669"/>
    <property type="project" value="InterPro"/>
</dbReference>
<dbReference type="Pfam" id="PF08660">
    <property type="entry name" value="Alg14"/>
    <property type="match status" value="1"/>
</dbReference>
<accession>H5TF64</accession>
<evidence type="ECO:0000313" key="1">
    <source>
        <dbReference type="EMBL" id="GAB56991.1"/>
    </source>
</evidence>
<dbReference type="STRING" id="56804.BAE46_03175"/>
<dbReference type="EMBL" id="BAET01000033">
    <property type="protein sequence ID" value="GAB56991.1"/>
    <property type="molecule type" value="Genomic_DNA"/>
</dbReference>
<sequence length="80" mass="8942">MFIVIRPDGLVLFGPLVCIPIAVAGKLMRVPVVYIETWSRFTAPTRTGRIIAKLGIKCFYQNKSLASFYDKFGGKYAGRL</sequence>
<proteinExistence type="predicted"/>
<comment type="caution">
    <text evidence="1">The sequence shown here is derived from an EMBL/GenBank/DDBJ whole genome shotgun (WGS) entry which is preliminary data.</text>
</comment>
<protein>
    <submittedName>
        <fullName evidence="1">Uncharacterized protein</fullName>
    </submittedName>
</protein>
<reference evidence="1 2" key="2">
    <citation type="journal article" date="2017" name="Antonie Van Leeuwenhoek">
        <title>Rhizobium rhizosphaerae sp. nov., a novel species isolated from rice rhizosphere.</title>
        <authorList>
            <person name="Zhao J.J."/>
            <person name="Zhang J."/>
            <person name="Zhang R.J."/>
            <person name="Zhang C.W."/>
            <person name="Yin H.Q."/>
            <person name="Zhang X.X."/>
        </authorList>
    </citation>
    <scope>NUCLEOTIDE SEQUENCE [LARGE SCALE GENOMIC DNA]</scope>
    <source>
        <strain evidence="1 2">ACAM 611</strain>
    </source>
</reference>
<dbReference type="Proteomes" id="UP000053586">
    <property type="component" value="Unassembled WGS sequence"/>
</dbReference>
<dbReference type="Gene3D" id="3.40.50.2000">
    <property type="entry name" value="Glycogen Phosphorylase B"/>
    <property type="match status" value="1"/>
</dbReference>
<evidence type="ECO:0000313" key="2">
    <source>
        <dbReference type="Proteomes" id="UP000053586"/>
    </source>
</evidence>